<keyword evidence="1" id="KW-1133">Transmembrane helix</keyword>
<proteinExistence type="predicted"/>
<name>U6SIW5_9BACI</name>
<feature type="transmembrane region" description="Helical" evidence="1">
    <location>
        <begin position="43"/>
        <end position="70"/>
    </location>
</feature>
<accession>U6SIW5</accession>
<dbReference type="EMBL" id="ATAE01000052">
    <property type="protein sequence ID" value="ERN51518.1"/>
    <property type="molecule type" value="Genomic_DNA"/>
</dbReference>
<sequence>MIHKLLMVLVLLLTFFLKSYIHIDNVSIDEGYEKFHSDDLKSLVIVGGLSSSTFLLSVQAAVLWITYSLSRNQYSKFIMEFLRSSVPLIKIKLNLLTIKFQSTFFSFFVLNN</sequence>
<evidence type="ECO:0000313" key="2">
    <source>
        <dbReference type="EMBL" id="ERN51518.1"/>
    </source>
</evidence>
<keyword evidence="1" id="KW-0812">Transmembrane</keyword>
<keyword evidence="1" id="KW-0472">Membrane</keyword>
<protein>
    <submittedName>
        <fullName evidence="2">Uncharacterized protein</fullName>
    </submittedName>
</protein>
<evidence type="ECO:0000313" key="3">
    <source>
        <dbReference type="Proteomes" id="UP000017170"/>
    </source>
</evidence>
<keyword evidence="3" id="KW-1185">Reference proteome</keyword>
<evidence type="ECO:0000256" key="1">
    <source>
        <dbReference type="SAM" id="Phobius"/>
    </source>
</evidence>
<organism evidence="2 3">
    <name type="scientific">Alkalihalophilus marmarensis DSM 21297</name>
    <dbReference type="NCBI Taxonomy" id="1188261"/>
    <lineage>
        <taxon>Bacteria</taxon>
        <taxon>Bacillati</taxon>
        <taxon>Bacillota</taxon>
        <taxon>Bacilli</taxon>
        <taxon>Bacillales</taxon>
        <taxon>Bacillaceae</taxon>
        <taxon>Alkalihalophilus</taxon>
    </lineage>
</organism>
<dbReference type="AlphaFoldDB" id="U6SIW5"/>
<dbReference type="Proteomes" id="UP000017170">
    <property type="component" value="Unassembled WGS sequence"/>
</dbReference>
<gene>
    <name evidence="2" type="ORF">A33I_20320</name>
</gene>
<reference evidence="2 3" key="1">
    <citation type="journal article" date="2013" name="Genome Announc.">
        <title>Genome Sequence of the Extreme Obligate Alkaliphile Bacillus marmarensis Strain DSM 21297.</title>
        <authorList>
            <person name="Wernick D.G."/>
            <person name="Choi K.Y."/>
            <person name="Tat C.A."/>
            <person name="Lafontaine Rivera J.G."/>
            <person name="Liao J.C."/>
        </authorList>
    </citation>
    <scope>NUCLEOTIDE SEQUENCE [LARGE SCALE GENOMIC DNA]</scope>
    <source>
        <strain evidence="2 3">DSM 21297</strain>
    </source>
</reference>
<comment type="caution">
    <text evidence="2">The sequence shown here is derived from an EMBL/GenBank/DDBJ whole genome shotgun (WGS) entry which is preliminary data.</text>
</comment>